<evidence type="ECO:0000313" key="1">
    <source>
        <dbReference type="EMBL" id="ESK82810.1"/>
    </source>
</evidence>
<evidence type="ECO:0000313" key="2">
    <source>
        <dbReference type="Proteomes" id="UP000017559"/>
    </source>
</evidence>
<protein>
    <submittedName>
        <fullName evidence="1">Uncharacterized protein</fullName>
    </submittedName>
</protein>
<dbReference type="Proteomes" id="UP000017559">
    <property type="component" value="Unassembled WGS sequence"/>
</dbReference>
<dbReference type="EMBL" id="AWSO01001789">
    <property type="protein sequence ID" value="ESK82810.1"/>
    <property type="molecule type" value="Genomic_DNA"/>
</dbReference>
<reference evidence="1 2" key="1">
    <citation type="journal article" date="2014" name="BMC Genomics">
        <title>Genome and secretome analysis of the hemibiotrophic fungal pathogen, Moniliophthora roreri, which causes frosty pod rot disease of cacao: mechanisms of the biotrophic and necrotrophic phases.</title>
        <authorList>
            <person name="Meinhardt L.W."/>
            <person name="Costa G.G.L."/>
            <person name="Thomazella D.P.T."/>
            <person name="Teixeira P.J.P.L."/>
            <person name="Carazzolle M.F."/>
            <person name="Schuster S.C."/>
            <person name="Carlson J.E."/>
            <person name="Guiltinan M.J."/>
            <person name="Mieczkowski P."/>
            <person name="Farmer A."/>
            <person name="Ramaraj T."/>
            <person name="Crozier J."/>
            <person name="Davis R.E."/>
            <person name="Shao J."/>
            <person name="Melnick R.L."/>
            <person name="Pereira G.A.G."/>
            <person name="Bailey B.A."/>
        </authorList>
    </citation>
    <scope>NUCLEOTIDE SEQUENCE [LARGE SCALE GENOMIC DNA]</scope>
    <source>
        <strain evidence="1 2">MCA 2997</strain>
    </source>
</reference>
<dbReference type="KEGG" id="mrr:Moror_12278"/>
<accession>V2WRF6</accession>
<keyword evidence="2" id="KW-1185">Reference proteome</keyword>
<sequence>MIVQSPEMDGQCAKSRDKYNGKRFSAVFLGLLNRNSLLYKTIKGKNYTMPCSICGIGNWMASEVQRMRLFWRL</sequence>
<comment type="caution">
    <text evidence="1">The sequence shown here is derived from an EMBL/GenBank/DDBJ whole genome shotgun (WGS) entry which is preliminary data.</text>
</comment>
<dbReference type="AlphaFoldDB" id="V2WRF6"/>
<gene>
    <name evidence="1" type="ORF">Moror_12278</name>
</gene>
<organism evidence="1 2">
    <name type="scientific">Moniliophthora roreri (strain MCA 2997)</name>
    <name type="common">Cocoa frosty pod rot fungus</name>
    <name type="synonym">Crinipellis roreri</name>
    <dbReference type="NCBI Taxonomy" id="1381753"/>
    <lineage>
        <taxon>Eukaryota</taxon>
        <taxon>Fungi</taxon>
        <taxon>Dikarya</taxon>
        <taxon>Basidiomycota</taxon>
        <taxon>Agaricomycotina</taxon>
        <taxon>Agaricomycetes</taxon>
        <taxon>Agaricomycetidae</taxon>
        <taxon>Agaricales</taxon>
        <taxon>Marasmiineae</taxon>
        <taxon>Marasmiaceae</taxon>
        <taxon>Moniliophthora</taxon>
    </lineage>
</organism>
<dbReference type="HOGENOM" id="CLU_2705365_0_0_1"/>
<proteinExistence type="predicted"/>
<name>V2WRF6_MONRO</name>